<evidence type="ECO:0000313" key="3">
    <source>
        <dbReference type="Proteomes" id="UP001501005"/>
    </source>
</evidence>
<organism evidence="2 3">
    <name type="scientific">Streptomyces thermoalcalitolerans</name>
    <dbReference type="NCBI Taxonomy" id="65605"/>
    <lineage>
        <taxon>Bacteria</taxon>
        <taxon>Bacillati</taxon>
        <taxon>Actinomycetota</taxon>
        <taxon>Actinomycetes</taxon>
        <taxon>Kitasatosporales</taxon>
        <taxon>Streptomycetaceae</taxon>
        <taxon>Streptomyces</taxon>
    </lineage>
</organism>
<dbReference type="Proteomes" id="UP001501005">
    <property type="component" value="Unassembled WGS sequence"/>
</dbReference>
<comment type="caution">
    <text evidence="2">The sequence shown here is derived from an EMBL/GenBank/DDBJ whole genome shotgun (WGS) entry which is preliminary data.</text>
</comment>
<name>A0ABN1NP62_9ACTN</name>
<sequence length="69" mass="7206">MPMKDTDRATNKVNKVNKVTKSRQTGHGPEGVRDPCALPAPLIDEGGTDGAPADGGYDCIATPPRTMSP</sequence>
<keyword evidence="3" id="KW-1185">Reference proteome</keyword>
<feature type="region of interest" description="Disordered" evidence="1">
    <location>
        <begin position="1"/>
        <end position="69"/>
    </location>
</feature>
<dbReference type="EMBL" id="BAAAHG010000017">
    <property type="protein sequence ID" value="GAA0913367.1"/>
    <property type="molecule type" value="Genomic_DNA"/>
</dbReference>
<proteinExistence type="predicted"/>
<reference evidence="2 3" key="1">
    <citation type="journal article" date="2019" name="Int. J. Syst. Evol. Microbiol.">
        <title>The Global Catalogue of Microorganisms (GCM) 10K type strain sequencing project: providing services to taxonomists for standard genome sequencing and annotation.</title>
        <authorList>
            <consortium name="The Broad Institute Genomics Platform"/>
            <consortium name="The Broad Institute Genome Sequencing Center for Infectious Disease"/>
            <person name="Wu L."/>
            <person name="Ma J."/>
        </authorList>
    </citation>
    <scope>NUCLEOTIDE SEQUENCE [LARGE SCALE GENOMIC DNA]</scope>
    <source>
        <strain evidence="2 3">JCM 10673</strain>
    </source>
</reference>
<evidence type="ECO:0000256" key="1">
    <source>
        <dbReference type="SAM" id="MobiDB-lite"/>
    </source>
</evidence>
<protein>
    <submittedName>
        <fullName evidence="2">Uncharacterized protein</fullName>
    </submittedName>
</protein>
<evidence type="ECO:0000313" key="2">
    <source>
        <dbReference type="EMBL" id="GAA0913367.1"/>
    </source>
</evidence>
<gene>
    <name evidence="2" type="ORF">GCM10009549_26560</name>
</gene>
<feature type="compositionally biased region" description="Basic and acidic residues" evidence="1">
    <location>
        <begin position="1"/>
        <end position="10"/>
    </location>
</feature>
<accession>A0ABN1NP62</accession>